<dbReference type="PROSITE" id="PS00108">
    <property type="entry name" value="PROTEIN_KINASE_ST"/>
    <property type="match status" value="1"/>
</dbReference>
<reference evidence="7 8" key="1">
    <citation type="submission" date="2024-04" db="EMBL/GenBank/DDBJ databases">
        <title>Tritrichomonas musculus Genome.</title>
        <authorList>
            <person name="Alves-Ferreira E."/>
            <person name="Grigg M."/>
            <person name="Lorenzi H."/>
            <person name="Galac M."/>
        </authorList>
    </citation>
    <scope>NUCLEOTIDE SEQUENCE [LARGE SCALE GENOMIC DNA]</scope>
    <source>
        <strain evidence="7 8">EAF2021</strain>
    </source>
</reference>
<evidence type="ECO:0000256" key="4">
    <source>
        <dbReference type="PROSITE-ProRule" id="PRU10141"/>
    </source>
</evidence>
<dbReference type="InterPro" id="IPR011009">
    <property type="entry name" value="Kinase-like_dom_sf"/>
</dbReference>
<dbReference type="SMART" id="SM00220">
    <property type="entry name" value="S_TKc"/>
    <property type="match status" value="1"/>
</dbReference>
<keyword evidence="1" id="KW-0418">Kinase</keyword>
<feature type="coiled-coil region" evidence="5">
    <location>
        <begin position="561"/>
        <end position="588"/>
    </location>
</feature>
<keyword evidence="3 4" id="KW-0067">ATP-binding</keyword>
<feature type="binding site" evidence="4">
    <location>
        <position position="675"/>
    </location>
    <ligand>
        <name>ATP</name>
        <dbReference type="ChEBI" id="CHEBI:30616"/>
    </ligand>
</feature>
<accession>A0ABR2JFL6</accession>
<organism evidence="7 8">
    <name type="scientific">Tritrichomonas musculus</name>
    <dbReference type="NCBI Taxonomy" id="1915356"/>
    <lineage>
        <taxon>Eukaryota</taxon>
        <taxon>Metamonada</taxon>
        <taxon>Parabasalia</taxon>
        <taxon>Tritrichomonadida</taxon>
        <taxon>Tritrichomonadidae</taxon>
        <taxon>Tritrichomonas</taxon>
    </lineage>
</organism>
<dbReference type="PANTHER" id="PTHR23257">
    <property type="entry name" value="SERINE-THREONINE PROTEIN KINASE"/>
    <property type="match status" value="1"/>
</dbReference>
<evidence type="ECO:0000256" key="2">
    <source>
        <dbReference type="ARBA" id="ARBA00022741"/>
    </source>
</evidence>
<dbReference type="Gene3D" id="1.10.510.10">
    <property type="entry name" value="Transferase(Phosphotransferase) domain 1"/>
    <property type="match status" value="3"/>
</dbReference>
<evidence type="ECO:0000256" key="1">
    <source>
        <dbReference type="ARBA" id="ARBA00022527"/>
    </source>
</evidence>
<dbReference type="InterPro" id="IPR050167">
    <property type="entry name" value="Ser_Thr_protein_kinase"/>
</dbReference>
<dbReference type="InterPro" id="IPR017441">
    <property type="entry name" value="Protein_kinase_ATP_BS"/>
</dbReference>
<dbReference type="InterPro" id="IPR008271">
    <property type="entry name" value="Ser/Thr_kinase_AS"/>
</dbReference>
<name>A0ABR2JFL6_9EUKA</name>
<protein>
    <recommendedName>
        <fullName evidence="6">Protein kinase domain-containing protein</fullName>
    </recommendedName>
</protein>
<dbReference type="InterPro" id="IPR001245">
    <property type="entry name" value="Ser-Thr/Tyr_kinase_cat_dom"/>
</dbReference>
<evidence type="ECO:0000256" key="5">
    <source>
        <dbReference type="SAM" id="Coils"/>
    </source>
</evidence>
<keyword evidence="8" id="KW-1185">Reference proteome</keyword>
<feature type="domain" description="Protein kinase" evidence="6">
    <location>
        <begin position="1"/>
        <end position="250"/>
    </location>
</feature>
<dbReference type="Proteomes" id="UP001470230">
    <property type="component" value="Unassembled WGS sequence"/>
</dbReference>
<evidence type="ECO:0000313" key="7">
    <source>
        <dbReference type="EMBL" id="KAK8876576.1"/>
    </source>
</evidence>
<dbReference type="InterPro" id="IPR000719">
    <property type="entry name" value="Prot_kinase_dom"/>
</dbReference>
<keyword evidence="1" id="KW-0723">Serine/threonine-protein kinase</keyword>
<dbReference type="PROSITE" id="PS50011">
    <property type="entry name" value="PROTEIN_KINASE_DOM"/>
    <property type="match status" value="3"/>
</dbReference>
<dbReference type="Pfam" id="PF00069">
    <property type="entry name" value="Pkinase"/>
    <property type="match status" value="1"/>
</dbReference>
<dbReference type="Pfam" id="PF07714">
    <property type="entry name" value="PK_Tyr_Ser-Thr"/>
    <property type="match status" value="2"/>
</dbReference>
<dbReference type="EMBL" id="JAPFFF010000012">
    <property type="protein sequence ID" value="KAK8876576.1"/>
    <property type="molecule type" value="Genomic_DNA"/>
</dbReference>
<sequence>MKILGLPKFERLGNDVKANSQHTIIKVKQKETGAIFQASVLNTSFDDQIGEQLKIISKCDDPCIIKSIGYSPTDFEGDEKTSIIYEFYSTQTLQNFIESNKKNSAWNDTTKLITIFGIASGIFYLHSKDCIISDLNPSSILINDSFYPKIADFQNLQEFKKDDQNTIDISKITNPFYHAPEVLKSGIVSYSSDIYSFGKIVYSILTNKIYTKDAKCNSIPPNYKIMVEQCLSTEPEDRPEIAQIIEYLLTDRQLISGKVDKKEFLKYIKFVNNDYYTVQQNFSNLDIIDLSKYNFSKRLSENFNIIIEKETNIPYGVFSNFWYFSQLANDSNSFQFYHPDIVKYIGFSQFDFDGKLKIGIITEKFEYNNILNNIMSKEKPKINETKKLIQVYQAASVLSYIHSQKFIYASYGFDVICLDEFLNIKFIYFPGLLPNDITKKEFNNSPVFCSPENFEEGEISLEKYQAADVYGFSILMYLIICEKQPYPNTKNPFLICKRVKKGHRPSINKSVPSCYQNLMERCWSQNPEDRPTFDQILNELKTNSKFMKNVNKDEFINAVRLLDLEVKNKQLEKELESKQKEIHHLRKKMKKKGIIASKTDNDDEISLNDINISSKESFDSIPKIEPKRKEDEDDNCEIHPLDSNDVDKLRRVKTLGKGATAEVILVARDEFLAMKVFNDEVCKDDTQKADEKEESVPNYFEKMKRFMKEYETMNHLKHRNILKTFGFFLGDGQRPPCILLEYCPNNLKEMITRLTDIDLCCIIYEISDAMNYMHKAGFIHRDLKPENILLDANKHVKVSDFGISTLISLDTQTSYTKGIGTFKFMAPELLAEKDDYNEKVDVYAFGVVVYFILTRGQLPNMNLFDIMHQKIPNIPTIVNEFSKELILKCWSFSANERPSFQDIVEMIVNNNFKLINGIEHDLPYLHEHLSI</sequence>
<feature type="domain" description="Protein kinase" evidence="6">
    <location>
        <begin position="649"/>
        <end position="925"/>
    </location>
</feature>
<comment type="caution">
    <text evidence="7">The sequence shown here is derived from an EMBL/GenBank/DDBJ whole genome shotgun (WGS) entry which is preliminary data.</text>
</comment>
<evidence type="ECO:0000313" key="8">
    <source>
        <dbReference type="Proteomes" id="UP001470230"/>
    </source>
</evidence>
<gene>
    <name evidence="7" type="ORF">M9Y10_006794</name>
</gene>
<keyword evidence="1" id="KW-0808">Transferase</keyword>
<proteinExistence type="predicted"/>
<dbReference type="PROSITE" id="PS00107">
    <property type="entry name" value="PROTEIN_KINASE_ATP"/>
    <property type="match status" value="1"/>
</dbReference>
<evidence type="ECO:0000256" key="3">
    <source>
        <dbReference type="ARBA" id="ARBA00022840"/>
    </source>
</evidence>
<keyword evidence="2 4" id="KW-0547">Nucleotide-binding</keyword>
<dbReference type="PANTHER" id="PTHR23257:SF958">
    <property type="entry name" value="SERINE_THREONINE-PROTEIN KINASE WNK4"/>
    <property type="match status" value="1"/>
</dbReference>
<keyword evidence="5" id="KW-0175">Coiled coil</keyword>
<evidence type="ECO:0000259" key="6">
    <source>
        <dbReference type="PROSITE" id="PS50011"/>
    </source>
</evidence>
<dbReference type="SUPFAM" id="SSF56112">
    <property type="entry name" value="Protein kinase-like (PK-like)"/>
    <property type="match status" value="3"/>
</dbReference>
<feature type="domain" description="Protein kinase" evidence="6">
    <location>
        <begin position="282"/>
        <end position="547"/>
    </location>
</feature>